<evidence type="ECO:0000313" key="3">
    <source>
        <dbReference type="Proteomes" id="UP001059120"/>
    </source>
</evidence>
<protein>
    <recommendedName>
        <fullName evidence="4">Lipoprotein</fullName>
    </recommendedName>
</protein>
<evidence type="ECO:0000256" key="1">
    <source>
        <dbReference type="SAM" id="MobiDB-lite"/>
    </source>
</evidence>
<accession>A0ABY5GAV5</accession>
<reference evidence="2" key="1">
    <citation type="submission" date="2022-01" db="EMBL/GenBank/DDBJ databases">
        <title>Alginate degradation mechanism of Vibrio pelagius WXL662.</title>
        <authorList>
            <person name="He X."/>
        </authorList>
    </citation>
    <scope>NUCLEOTIDE SEQUENCE</scope>
    <source>
        <strain evidence="2">WXL662</strain>
    </source>
</reference>
<sequence>MNRQMKASQPHISDNNTNSSAQQKRLQQGSGVMVKQASLIILLATTTLIFGCGGGGGGGGGGSTAAPAPAVASTMSDLTVPDGFDYNPVEQHDLNIDISHISTNRSFVSVYSRYSERSDATFKPDYSSRLLAGSLNNGQFSSSFTAPISEENILIEIWFYDGQAPLQQVVSSDVMQVTW</sequence>
<name>A0ABY5GAV5_VIBPE</name>
<dbReference type="EMBL" id="CP090615">
    <property type="protein sequence ID" value="UTT87080.1"/>
    <property type="molecule type" value="Genomic_DNA"/>
</dbReference>
<dbReference type="Proteomes" id="UP001059120">
    <property type="component" value="Chromosome 2"/>
</dbReference>
<feature type="region of interest" description="Disordered" evidence="1">
    <location>
        <begin position="1"/>
        <end position="27"/>
    </location>
</feature>
<evidence type="ECO:0008006" key="4">
    <source>
        <dbReference type="Google" id="ProtNLM"/>
    </source>
</evidence>
<gene>
    <name evidence="2" type="ORF">LZI70_17585</name>
</gene>
<keyword evidence="3" id="KW-1185">Reference proteome</keyword>
<dbReference type="RefSeq" id="WP_255232800.1">
    <property type="nucleotide sequence ID" value="NZ_CP090615.1"/>
</dbReference>
<evidence type="ECO:0000313" key="2">
    <source>
        <dbReference type="EMBL" id="UTT87080.1"/>
    </source>
</evidence>
<proteinExistence type="predicted"/>
<organism evidence="2 3">
    <name type="scientific">Vibrio pelagius</name>
    <dbReference type="NCBI Taxonomy" id="28169"/>
    <lineage>
        <taxon>Bacteria</taxon>
        <taxon>Pseudomonadati</taxon>
        <taxon>Pseudomonadota</taxon>
        <taxon>Gammaproteobacteria</taxon>
        <taxon>Vibrionales</taxon>
        <taxon>Vibrionaceae</taxon>
        <taxon>Vibrio</taxon>
    </lineage>
</organism>